<protein>
    <submittedName>
        <fullName evidence="2">Uncharacterized protein</fullName>
    </submittedName>
</protein>
<sequence>VDTVCNFLGDSWHIDNIASQTGLNTLDRMPWTFRHQYAGYHQPYYTFYNNAQNKFTLDVLTVKVCIQTIFQKFFK</sequence>
<reference evidence="2" key="1">
    <citation type="submission" date="2022-11" db="UniProtKB">
        <authorList>
            <consortium name="WormBaseParasite"/>
        </authorList>
    </citation>
    <scope>IDENTIFICATION</scope>
</reference>
<name>A0AC34GI41_9BILA</name>
<proteinExistence type="predicted"/>
<evidence type="ECO:0000313" key="1">
    <source>
        <dbReference type="Proteomes" id="UP000887579"/>
    </source>
</evidence>
<evidence type="ECO:0000313" key="2">
    <source>
        <dbReference type="WBParaSite" id="ES5_v2.g29299.t1"/>
    </source>
</evidence>
<organism evidence="1 2">
    <name type="scientific">Panagrolaimus sp. ES5</name>
    <dbReference type="NCBI Taxonomy" id="591445"/>
    <lineage>
        <taxon>Eukaryota</taxon>
        <taxon>Metazoa</taxon>
        <taxon>Ecdysozoa</taxon>
        <taxon>Nematoda</taxon>
        <taxon>Chromadorea</taxon>
        <taxon>Rhabditida</taxon>
        <taxon>Tylenchina</taxon>
        <taxon>Panagrolaimomorpha</taxon>
        <taxon>Panagrolaimoidea</taxon>
        <taxon>Panagrolaimidae</taxon>
        <taxon>Panagrolaimus</taxon>
    </lineage>
</organism>
<accession>A0AC34GI41</accession>
<dbReference type="WBParaSite" id="ES5_v2.g29299.t1">
    <property type="protein sequence ID" value="ES5_v2.g29299.t1"/>
    <property type="gene ID" value="ES5_v2.g29299"/>
</dbReference>
<dbReference type="Proteomes" id="UP000887579">
    <property type="component" value="Unplaced"/>
</dbReference>